<name>A0A8J5TI57_HOMAM</name>
<feature type="compositionally biased region" description="Basic and acidic residues" evidence="1">
    <location>
        <begin position="232"/>
        <end position="246"/>
    </location>
</feature>
<feature type="compositionally biased region" description="Basic and acidic residues" evidence="1">
    <location>
        <begin position="158"/>
        <end position="183"/>
    </location>
</feature>
<keyword evidence="3" id="KW-1185">Reference proteome</keyword>
<dbReference type="Proteomes" id="UP000747542">
    <property type="component" value="Unassembled WGS sequence"/>
</dbReference>
<feature type="compositionally biased region" description="Basic residues" evidence="1">
    <location>
        <begin position="359"/>
        <end position="373"/>
    </location>
</feature>
<dbReference type="EMBL" id="JAHLQT010006708">
    <property type="protein sequence ID" value="KAG7174825.1"/>
    <property type="molecule type" value="Genomic_DNA"/>
</dbReference>
<feature type="region of interest" description="Disordered" evidence="1">
    <location>
        <begin position="146"/>
        <end position="183"/>
    </location>
</feature>
<accession>A0A8J5TI57</accession>
<feature type="region of interest" description="Disordered" evidence="1">
    <location>
        <begin position="211"/>
        <end position="386"/>
    </location>
</feature>
<protein>
    <submittedName>
        <fullName evidence="2">DNA repair protein complementing XP-C cells-like</fullName>
    </submittedName>
</protein>
<comment type="caution">
    <text evidence="2">The sequence shown here is derived from an EMBL/GenBank/DDBJ whole genome shotgun (WGS) entry which is preliminary data.</text>
</comment>
<sequence>ITTSEKIEENCSEESGEEDDKVEVKISWAAAEKCIETIIKFVEQNHSFSLQDVMHAHMVQNNLITKKLQSRKQGDFRKYLKKAVSSSAADAARVPSTSSAADDIEFEQIEQAKRAEEKRQKRIYDNWKKLIQGMLVKERVREMYGNVAPSDEEEDQKETETAKKTSEAKEKDTPRRKIKQEDIDAVRPPLITHQVRNLNIDLSSNVVEMAKKSRKRTMKTKNSIKRVVSKKGKTENTTGKDVKTEQVEEDNEESESDVEEKKAKIRAILQWGNKTVTANPDLSDDSDEERQSRPSSSHVGVPFSDPFYTVGEKQGQVKNKSGKGRKKSQAQEPSDCEEHVTSRSTSRSTTPEPDLGKAGCRRLSRRSAKQKIKTYKESDGENEGYISIDESDCEDKTYNPLKEKKAATHVLNLSEESNSD</sequence>
<evidence type="ECO:0000313" key="3">
    <source>
        <dbReference type="Proteomes" id="UP000747542"/>
    </source>
</evidence>
<proteinExistence type="predicted"/>
<feature type="non-terminal residue" evidence="2">
    <location>
        <position position="1"/>
    </location>
</feature>
<evidence type="ECO:0000313" key="2">
    <source>
        <dbReference type="EMBL" id="KAG7174825.1"/>
    </source>
</evidence>
<organism evidence="2 3">
    <name type="scientific">Homarus americanus</name>
    <name type="common">American lobster</name>
    <dbReference type="NCBI Taxonomy" id="6706"/>
    <lineage>
        <taxon>Eukaryota</taxon>
        <taxon>Metazoa</taxon>
        <taxon>Ecdysozoa</taxon>
        <taxon>Arthropoda</taxon>
        <taxon>Crustacea</taxon>
        <taxon>Multicrustacea</taxon>
        <taxon>Malacostraca</taxon>
        <taxon>Eumalacostraca</taxon>
        <taxon>Eucarida</taxon>
        <taxon>Decapoda</taxon>
        <taxon>Pleocyemata</taxon>
        <taxon>Astacidea</taxon>
        <taxon>Nephropoidea</taxon>
        <taxon>Nephropidae</taxon>
        <taxon>Homarus</taxon>
    </lineage>
</organism>
<feature type="compositionally biased region" description="Basic residues" evidence="1">
    <location>
        <begin position="212"/>
        <end position="231"/>
    </location>
</feature>
<dbReference type="AlphaFoldDB" id="A0A8J5TI57"/>
<feature type="compositionally biased region" description="Acidic residues" evidence="1">
    <location>
        <begin position="247"/>
        <end position="258"/>
    </location>
</feature>
<reference evidence="2" key="1">
    <citation type="journal article" date="2021" name="Sci. Adv.">
        <title>The American lobster genome reveals insights on longevity, neural, and immune adaptations.</title>
        <authorList>
            <person name="Polinski J.M."/>
            <person name="Zimin A.V."/>
            <person name="Clark K.F."/>
            <person name="Kohn A.B."/>
            <person name="Sadowski N."/>
            <person name="Timp W."/>
            <person name="Ptitsyn A."/>
            <person name="Khanna P."/>
            <person name="Romanova D.Y."/>
            <person name="Williams P."/>
            <person name="Greenwood S.J."/>
            <person name="Moroz L.L."/>
            <person name="Walt D.R."/>
            <person name="Bodnar A.G."/>
        </authorList>
    </citation>
    <scope>NUCLEOTIDE SEQUENCE</scope>
    <source>
        <strain evidence="2">GMGI-L3</strain>
    </source>
</reference>
<gene>
    <name evidence="2" type="ORF">Hamer_G029536</name>
</gene>
<feature type="non-terminal residue" evidence="2">
    <location>
        <position position="420"/>
    </location>
</feature>
<evidence type="ECO:0000256" key="1">
    <source>
        <dbReference type="SAM" id="MobiDB-lite"/>
    </source>
</evidence>